<feature type="domain" description="ATPase dynein-related AAA" evidence="1">
    <location>
        <begin position="166"/>
        <end position="314"/>
    </location>
</feature>
<proteinExistence type="predicted"/>
<dbReference type="PANTHER" id="PTHR37291">
    <property type="entry name" value="5-METHYLCYTOSINE-SPECIFIC RESTRICTION ENZYME B"/>
    <property type="match status" value="1"/>
</dbReference>
<evidence type="ECO:0000259" key="1">
    <source>
        <dbReference type="Pfam" id="PF07728"/>
    </source>
</evidence>
<protein>
    <recommendedName>
        <fullName evidence="1">ATPase dynein-related AAA domain-containing protein</fullName>
    </recommendedName>
</protein>
<reference evidence="2 3" key="1">
    <citation type="submission" date="2018-12" db="EMBL/GenBank/DDBJ databases">
        <authorList>
            <person name="Yu L."/>
        </authorList>
    </citation>
    <scope>NUCLEOTIDE SEQUENCE [LARGE SCALE GENOMIC DNA]</scope>
    <source>
        <strain evidence="2 3">S5H2222</strain>
    </source>
</reference>
<comment type="caution">
    <text evidence="2">The sequence shown here is derived from an EMBL/GenBank/DDBJ whole genome shotgun (WGS) entry which is preliminary data.</text>
</comment>
<evidence type="ECO:0000313" key="3">
    <source>
        <dbReference type="Proteomes" id="UP000276349"/>
    </source>
</evidence>
<dbReference type="InterPro" id="IPR011704">
    <property type="entry name" value="ATPase_dyneun-rel_AAA"/>
</dbReference>
<sequence length="473" mass="54291">MVLIKINRSFKENMTPEQLYRATSYSWVASFKKTETRDIKYYCAVYQNKIIEVYDFLGYEEEIPRREPSRYILHGQLSSEDIRRTLIGLDVSDLHKGSGNPIKYTSLERLLNLESLGAQKNEKVRKDIEQNELISHIRNYITSKGFTYLKKDIKNLYLSLRSKPFVIISGISGTGKTKIVQLFAEAIGATEENKQFKLIPVRPDWSDSSELLGYTDIKGDFIKGPLIEIVEQAHLNPELPHFVLLDEMNLARVEYYFSDVLSVMESRKKVEGEITSSTLITVDGDSLTLPGNLYIIGTVNMDETTHPFSKKVLDRANTIEFHEIDLMNFGSMTRREIVEPIHVSNKVLESSFIHLIDAFSTHEQLIREVSERLEAINELLEPIHAQVGYRVRDEISFYLAHNVEAGQLLSLNDAMDFCIMQKILPRVGGMEAVVRDVLNNLKEELSSYPRCTKKIKEMLGRLDKDGFTSFWIS</sequence>
<dbReference type="InterPro" id="IPR052934">
    <property type="entry name" value="Methyl-DNA_Rec/Restrict_Enz"/>
</dbReference>
<dbReference type="Proteomes" id="UP000276349">
    <property type="component" value="Unassembled WGS sequence"/>
</dbReference>
<name>A0A3S0J332_9BACI</name>
<dbReference type="AlphaFoldDB" id="A0A3S0J332"/>
<dbReference type="PANTHER" id="PTHR37291:SF1">
    <property type="entry name" value="TYPE IV METHYL-DIRECTED RESTRICTION ENZYME ECOKMCRB SUBUNIT"/>
    <property type="match status" value="1"/>
</dbReference>
<organism evidence="2 3">
    <name type="scientific">Lysinibacillus telephonicus</name>
    <dbReference type="NCBI Taxonomy" id="1714840"/>
    <lineage>
        <taxon>Bacteria</taxon>
        <taxon>Bacillati</taxon>
        <taxon>Bacillota</taxon>
        <taxon>Bacilli</taxon>
        <taxon>Bacillales</taxon>
        <taxon>Bacillaceae</taxon>
        <taxon>Lysinibacillus</taxon>
    </lineage>
</organism>
<accession>A0A3S0J332</accession>
<dbReference type="GO" id="GO:0016887">
    <property type="term" value="F:ATP hydrolysis activity"/>
    <property type="evidence" value="ECO:0007669"/>
    <property type="project" value="InterPro"/>
</dbReference>
<evidence type="ECO:0000313" key="2">
    <source>
        <dbReference type="EMBL" id="RTQ93029.1"/>
    </source>
</evidence>
<gene>
    <name evidence="2" type="ORF">EKG35_10220</name>
</gene>
<dbReference type="SUPFAM" id="SSF52540">
    <property type="entry name" value="P-loop containing nucleoside triphosphate hydrolases"/>
    <property type="match status" value="1"/>
</dbReference>
<dbReference type="OrthoDB" id="9781481at2"/>
<dbReference type="GO" id="GO:0005524">
    <property type="term" value="F:ATP binding"/>
    <property type="evidence" value="ECO:0007669"/>
    <property type="project" value="InterPro"/>
</dbReference>
<keyword evidence="3" id="KW-1185">Reference proteome</keyword>
<dbReference type="Gene3D" id="3.40.50.300">
    <property type="entry name" value="P-loop containing nucleotide triphosphate hydrolases"/>
    <property type="match status" value="1"/>
</dbReference>
<dbReference type="InterPro" id="IPR027417">
    <property type="entry name" value="P-loop_NTPase"/>
</dbReference>
<dbReference type="Pfam" id="PF07728">
    <property type="entry name" value="AAA_5"/>
    <property type="match status" value="1"/>
</dbReference>
<dbReference type="EMBL" id="RXNR01000024">
    <property type="protein sequence ID" value="RTQ93029.1"/>
    <property type="molecule type" value="Genomic_DNA"/>
</dbReference>